<evidence type="ECO:0000313" key="2">
    <source>
        <dbReference type="EMBL" id="KAA8550079.1"/>
    </source>
</evidence>
<feature type="region of interest" description="Disordered" evidence="1">
    <location>
        <begin position="190"/>
        <end position="221"/>
    </location>
</feature>
<dbReference type="Proteomes" id="UP000325577">
    <property type="component" value="Linkage Group LG0"/>
</dbReference>
<sequence>MRGRRPTNQPVGSLAASTLTLGADRLGPAVAGPHAHAARGMLAQVPPQACWSPLPTILLRQSKAKQCTVAASVDSAFSRIQICDEQVGIGDPTVFGEFMAAADLENLREAAVRRTGWIGSRECNRGCYWKGRLGCRELESAAVELLQDLMQIRDADWVGLDAVGESSVGRSILVADWLCWLEWKEKRGKEKGKKEEERGKKRREEAASGGGREGGDLADGHRVSRVQARVGDGGLRQGGNGGATVGETIVSTAVAPRVVDRKGESDGDLSLLAYQVGLRCQRFCSVNPRPNSARLPHQSIRRSRGFRFVMSRLGLGTQPCLERTLLEAVHGSSRPGELERSSSPQDRMDWKVCRECNRGCYWKGRLGCRELESAAVELLQDLMQIRDADWVGLDAVGESSVGRSILVADWLCWLEW</sequence>
<evidence type="ECO:0000256" key="1">
    <source>
        <dbReference type="SAM" id="MobiDB-lite"/>
    </source>
</evidence>
<proteinExistence type="predicted"/>
<accession>A0A5J5C4K0</accession>
<organism evidence="2 3">
    <name type="scientific">Nyssa sinensis</name>
    <dbReference type="NCBI Taxonomy" id="561372"/>
    <lineage>
        <taxon>Eukaryota</taxon>
        <taxon>Viridiplantae</taxon>
        <taxon>Streptophyta</taxon>
        <taxon>Embryophyta</taxon>
        <taxon>Tracheophyta</taxon>
        <taxon>Spermatophyta</taxon>
        <taxon>Magnoliopsida</taxon>
        <taxon>eudicotyledons</taxon>
        <taxon>Gunneridae</taxon>
        <taxon>Pentapetalae</taxon>
        <taxon>asterids</taxon>
        <taxon>Cornales</taxon>
        <taxon>Nyssaceae</taxon>
        <taxon>Nyssa</taxon>
    </lineage>
</organism>
<feature type="compositionally biased region" description="Basic and acidic residues" evidence="1">
    <location>
        <begin position="190"/>
        <end position="206"/>
    </location>
</feature>
<evidence type="ECO:0000313" key="3">
    <source>
        <dbReference type="Proteomes" id="UP000325577"/>
    </source>
</evidence>
<name>A0A5J5C4K0_9ASTE</name>
<protein>
    <submittedName>
        <fullName evidence="2">Uncharacterized protein</fullName>
    </submittedName>
</protein>
<dbReference type="EMBL" id="CM018031">
    <property type="protein sequence ID" value="KAA8550079.1"/>
    <property type="molecule type" value="Genomic_DNA"/>
</dbReference>
<dbReference type="AlphaFoldDB" id="A0A5J5C4K0"/>
<reference evidence="2 3" key="1">
    <citation type="submission" date="2019-09" db="EMBL/GenBank/DDBJ databases">
        <title>A chromosome-level genome assembly of the Chinese tupelo Nyssa sinensis.</title>
        <authorList>
            <person name="Yang X."/>
            <person name="Kang M."/>
            <person name="Yang Y."/>
            <person name="Xiong H."/>
            <person name="Wang M."/>
            <person name="Zhang Z."/>
            <person name="Wang Z."/>
            <person name="Wu H."/>
            <person name="Ma T."/>
            <person name="Liu J."/>
            <person name="Xi Z."/>
        </authorList>
    </citation>
    <scope>NUCLEOTIDE SEQUENCE [LARGE SCALE GENOMIC DNA]</scope>
    <source>
        <strain evidence="2">J267</strain>
        <tissue evidence="2">Leaf</tissue>
    </source>
</reference>
<keyword evidence="3" id="KW-1185">Reference proteome</keyword>
<gene>
    <name evidence="2" type="ORF">F0562_001763</name>
</gene>